<dbReference type="EMBL" id="GBXM01038536">
    <property type="protein sequence ID" value="JAH70041.1"/>
    <property type="molecule type" value="Transcribed_RNA"/>
</dbReference>
<evidence type="ECO:0000313" key="1">
    <source>
        <dbReference type="EMBL" id="JAH70041.1"/>
    </source>
</evidence>
<organism evidence="1">
    <name type="scientific">Anguilla anguilla</name>
    <name type="common">European freshwater eel</name>
    <name type="synonym">Muraena anguilla</name>
    <dbReference type="NCBI Taxonomy" id="7936"/>
    <lineage>
        <taxon>Eukaryota</taxon>
        <taxon>Metazoa</taxon>
        <taxon>Chordata</taxon>
        <taxon>Craniata</taxon>
        <taxon>Vertebrata</taxon>
        <taxon>Euteleostomi</taxon>
        <taxon>Actinopterygii</taxon>
        <taxon>Neopterygii</taxon>
        <taxon>Teleostei</taxon>
        <taxon>Anguilliformes</taxon>
        <taxon>Anguillidae</taxon>
        <taxon>Anguilla</taxon>
    </lineage>
</organism>
<protein>
    <submittedName>
        <fullName evidence="1">Uncharacterized protein</fullName>
    </submittedName>
</protein>
<reference evidence="1" key="1">
    <citation type="submission" date="2014-11" db="EMBL/GenBank/DDBJ databases">
        <authorList>
            <person name="Amaro Gonzalez C."/>
        </authorList>
    </citation>
    <scope>NUCLEOTIDE SEQUENCE</scope>
</reference>
<dbReference type="AlphaFoldDB" id="A0A0E9UWB3"/>
<accession>A0A0E9UWB3</accession>
<reference evidence="1" key="2">
    <citation type="journal article" date="2015" name="Fish Shellfish Immunol.">
        <title>Early steps in the European eel (Anguilla anguilla)-Vibrio vulnificus interaction in the gills: Role of the RtxA13 toxin.</title>
        <authorList>
            <person name="Callol A."/>
            <person name="Pajuelo D."/>
            <person name="Ebbesson L."/>
            <person name="Teles M."/>
            <person name="MacKenzie S."/>
            <person name="Amaro C."/>
        </authorList>
    </citation>
    <scope>NUCLEOTIDE SEQUENCE</scope>
</reference>
<name>A0A0E9UWB3_ANGAN</name>
<sequence length="35" mass="3898">MPTTASFTDALTQSDSQCIALIGCWSTLFLLWDNF</sequence>
<proteinExistence type="predicted"/>